<dbReference type="Proteomes" id="UP001362999">
    <property type="component" value="Unassembled WGS sequence"/>
</dbReference>
<protein>
    <recommendedName>
        <fullName evidence="3">Transposase</fullName>
    </recommendedName>
</protein>
<dbReference type="PANTHER" id="PTHR46579:SF1">
    <property type="entry name" value="F5_8 TYPE C DOMAIN-CONTAINING PROTEIN"/>
    <property type="match status" value="1"/>
</dbReference>
<sequence length="409" mass="47577">MCYLGSAPTPNSPGIGRLNSFNWLITRDFLELWQPGVFFTKTHKYQQGRSTKGMIVPLTADMLAARAVSGFTSHNSIYFCIGCHIHMANIEDFDSAHWPRRNHAEHLEQAYAWKNATTLSEQKKLAKKTGIRYTPFLELPYWEAVRYVLVEAMHALDLRMIDHHIRKLFQMDLERIGGDASEPRVRRPRRVSQERITNVLQLFITHQGDPDLVDKIRKNDWASFPTLWHICNDLDLRIAGTRRDWAEAIAADVMQFVWDLMHKTILPSWIGAAPKNWGTKKRGKLSAEHSRTIFTIHLPIALIWLWRNETGRKRELLDNMMYMVMAIHAANFKSTNSSISDIYDHCILQYMRGVGQLFKEDDITPSQHSALHIGENLREFGPQHSRGAQFYERYIHYLQEQNTNMKYGQ</sequence>
<dbReference type="EMBL" id="JAWWNJ010000126">
    <property type="protein sequence ID" value="KAK6988003.1"/>
    <property type="molecule type" value="Genomic_DNA"/>
</dbReference>
<evidence type="ECO:0000313" key="2">
    <source>
        <dbReference type="Proteomes" id="UP001362999"/>
    </source>
</evidence>
<proteinExistence type="predicted"/>
<evidence type="ECO:0008006" key="3">
    <source>
        <dbReference type="Google" id="ProtNLM"/>
    </source>
</evidence>
<gene>
    <name evidence="1" type="ORF">R3P38DRAFT_3445273</name>
</gene>
<evidence type="ECO:0000313" key="1">
    <source>
        <dbReference type="EMBL" id="KAK6988003.1"/>
    </source>
</evidence>
<keyword evidence="2" id="KW-1185">Reference proteome</keyword>
<dbReference type="AlphaFoldDB" id="A0AAV9ZPA5"/>
<reference evidence="1 2" key="1">
    <citation type="journal article" date="2024" name="J Genomics">
        <title>Draft genome sequencing and assembly of Favolaschia claudopus CIRM-BRFM 2984 isolated from oak limbs.</title>
        <authorList>
            <person name="Navarro D."/>
            <person name="Drula E."/>
            <person name="Chaduli D."/>
            <person name="Cazenave R."/>
            <person name="Ahrendt S."/>
            <person name="Wang J."/>
            <person name="Lipzen A."/>
            <person name="Daum C."/>
            <person name="Barry K."/>
            <person name="Grigoriev I.V."/>
            <person name="Favel A."/>
            <person name="Rosso M.N."/>
            <person name="Martin F."/>
        </authorList>
    </citation>
    <scope>NUCLEOTIDE SEQUENCE [LARGE SCALE GENOMIC DNA]</scope>
    <source>
        <strain evidence="1 2">CIRM-BRFM 2984</strain>
    </source>
</reference>
<name>A0AAV9ZPA5_9AGAR</name>
<comment type="caution">
    <text evidence="1">The sequence shown here is derived from an EMBL/GenBank/DDBJ whole genome shotgun (WGS) entry which is preliminary data.</text>
</comment>
<accession>A0AAV9ZPA5</accession>
<organism evidence="1 2">
    <name type="scientific">Favolaschia claudopus</name>
    <dbReference type="NCBI Taxonomy" id="2862362"/>
    <lineage>
        <taxon>Eukaryota</taxon>
        <taxon>Fungi</taxon>
        <taxon>Dikarya</taxon>
        <taxon>Basidiomycota</taxon>
        <taxon>Agaricomycotina</taxon>
        <taxon>Agaricomycetes</taxon>
        <taxon>Agaricomycetidae</taxon>
        <taxon>Agaricales</taxon>
        <taxon>Marasmiineae</taxon>
        <taxon>Mycenaceae</taxon>
        <taxon>Favolaschia</taxon>
    </lineage>
</organism>
<dbReference type="PANTHER" id="PTHR46579">
    <property type="entry name" value="F5/8 TYPE C DOMAIN-CONTAINING PROTEIN-RELATED"/>
    <property type="match status" value="1"/>
</dbReference>